<keyword evidence="1" id="KW-0812">Transmembrane</keyword>
<feature type="transmembrane region" description="Helical" evidence="1">
    <location>
        <begin position="6"/>
        <end position="25"/>
    </location>
</feature>
<name>A0A4Y1YNA2_9PROT</name>
<sequence length="150" mass="17025">MDVTSLLAGFLLGIAAMYLISAFLLKPSQKDAGTAPEASVTGDIKNLFDQLWQTHEQILNEMKQDLDNPDFQFHREFYVLKKNWGWNRWGFHQKGPCLAYFTDDHNNLSALLDALASHKLISKVEEAGKKSIKFRLSEGLVNLLRGKKTD</sequence>
<keyword evidence="3" id="KW-1185">Reference proteome</keyword>
<dbReference type="AlphaFoldDB" id="A0A4Y1YNA2"/>
<keyword evidence="1" id="KW-0472">Membrane</keyword>
<organism evidence="2 3">
    <name type="scientific">Nitrosomonas stercoris</name>
    <dbReference type="NCBI Taxonomy" id="1444684"/>
    <lineage>
        <taxon>Bacteria</taxon>
        <taxon>Pseudomonadati</taxon>
        <taxon>Pseudomonadota</taxon>
        <taxon>Betaproteobacteria</taxon>
        <taxon>Nitrosomonadales</taxon>
        <taxon>Nitrosomonadaceae</taxon>
        <taxon>Nitrosomonas</taxon>
    </lineage>
</organism>
<dbReference type="EMBL" id="AP019755">
    <property type="protein sequence ID" value="BBL34297.1"/>
    <property type="molecule type" value="Genomic_DNA"/>
</dbReference>
<evidence type="ECO:0000313" key="3">
    <source>
        <dbReference type="Proteomes" id="UP000316473"/>
    </source>
</evidence>
<proteinExistence type="predicted"/>
<dbReference type="Proteomes" id="UP000316473">
    <property type="component" value="Chromosome"/>
</dbReference>
<protein>
    <submittedName>
        <fullName evidence="2">Uncharacterized protein</fullName>
    </submittedName>
</protein>
<reference evidence="2 3" key="1">
    <citation type="submission" date="2019-06" db="EMBL/GenBank/DDBJ databases">
        <title>Nitrosomonas stercoris KYUHI-S whole genome shotgun sequence.</title>
        <authorList>
            <person name="Nakagawa T."/>
            <person name="Tsuchiya Y."/>
            <person name="Takahashi R."/>
        </authorList>
    </citation>
    <scope>NUCLEOTIDE SEQUENCE [LARGE SCALE GENOMIC DNA]</scope>
    <source>
        <strain evidence="2 3">KYUHI-S</strain>
    </source>
</reference>
<evidence type="ECO:0000256" key="1">
    <source>
        <dbReference type="SAM" id="Phobius"/>
    </source>
</evidence>
<accession>A0A4Y1YNA2</accession>
<evidence type="ECO:0000313" key="2">
    <source>
        <dbReference type="EMBL" id="BBL34297.1"/>
    </source>
</evidence>
<keyword evidence="1" id="KW-1133">Transmembrane helix</keyword>
<gene>
    <name evidence="2" type="ORF">Nstercoris_00528</name>
</gene>
<dbReference type="KEGG" id="nst:Nstercoris_00528"/>